<dbReference type="PANTHER" id="PTHR21248:SF22">
    <property type="entry name" value="PHOSPHOLIPASE D"/>
    <property type="match status" value="1"/>
</dbReference>
<dbReference type="PROSITE" id="PS50035">
    <property type="entry name" value="PLD"/>
    <property type="match status" value="2"/>
</dbReference>
<evidence type="ECO:0000256" key="6">
    <source>
        <dbReference type="SAM" id="Phobius"/>
    </source>
</evidence>
<keyword evidence="4 6" id="KW-1133">Transmembrane helix</keyword>
<keyword evidence="5 6" id="KW-0472">Membrane</keyword>
<feature type="transmembrane region" description="Helical" evidence="6">
    <location>
        <begin position="37"/>
        <end position="60"/>
    </location>
</feature>
<proteinExistence type="predicted"/>
<comment type="subcellular location">
    <subcellularLocation>
        <location evidence="1">Cell membrane</location>
        <topology evidence="1">Multi-pass membrane protein</topology>
    </subcellularLocation>
</comment>
<dbReference type="InterPro" id="IPR025202">
    <property type="entry name" value="PLD-like_dom"/>
</dbReference>
<dbReference type="OrthoDB" id="9762009at2"/>
<dbReference type="AlphaFoldDB" id="A0A4Q0Y5B3"/>
<evidence type="ECO:0000256" key="1">
    <source>
        <dbReference type="ARBA" id="ARBA00004651"/>
    </source>
</evidence>
<dbReference type="EMBL" id="PDKO01000002">
    <property type="protein sequence ID" value="RXJ63949.1"/>
    <property type="molecule type" value="Genomic_DNA"/>
</dbReference>
<sequence>MDLEFPHVIFYYSLIIIREFTIILVLIHMIYKRREPSTMIAWILFIILVPYLAVILYFIFGTRKRRNKYKSEDIHLTKSLSSAEKEYYRVYKNETKGEVEVFVDYVKAYDEFVKSLKEAKKSIYICTYVFKYDEVTQEIIELLEQKAKQKVSIKILIDSLGSLYTYLFQSRLEGLREAGVEIKFFMPIFQIPFRNYINLRNHRKIYIFDNQKVLSGGMNLSNEYFGKEYTDNRWEDILFSCKGSCVEDFFTVFASDWYYASKQRLQFESKTLQTKENTKIRVIPSGPDVKSDFLYETILNEVYLAKKRIWIVTPYFVPNESLSKALIIAKHKGLDIKLITPKNSNHIIADIARSSFMRELADNKIDIKLYNGSMLHAKAILFDDKWAMLGSVNLDNRSLFLNYEVATFVYSPKIIADIESWMNMLLENSTSNMKRASHLRVLFENIMRIVSPQI</sequence>
<name>A0A4Q0Y5B3_9BACT</name>
<feature type="domain" description="PLD phosphodiesterase" evidence="7">
    <location>
        <begin position="197"/>
        <end position="224"/>
    </location>
</feature>
<feature type="domain" description="PLD phosphodiesterase" evidence="7">
    <location>
        <begin position="371"/>
        <end position="398"/>
    </location>
</feature>
<dbReference type="Proteomes" id="UP000290191">
    <property type="component" value="Unassembled WGS sequence"/>
</dbReference>
<evidence type="ECO:0000313" key="8">
    <source>
        <dbReference type="EMBL" id="RXJ63949.1"/>
    </source>
</evidence>
<feature type="transmembrane region" description="Helical" evidence="6">
    <location>
        <begin position="9"/>
        <end position="31"/>
    </location>
</feature>
<reference evidence="8 9" key="1">
    <citation type="submission" date="2017-10" db="EMBL/GenBank/DDBJ databases">
        <title>Genomics of the genus Arcobacter.</title>
        <authorList>
            <person name="Perez-Cataluna A."/>
            <person name="Figueras M.J."/>
        </authorList>
    </citation>
    <scope>NUCLEOTIDE SEQUENCE [LARGE SCALE GENOMIC DNA]</scope>
    <source>
        <strain evidence="8 9">DSM 24636</strain>
    </source>
</reference>
<evidence type="ECO:0000313" key="9">
    <source>
        <dbReference type="Proteomes" id="UP000290191"/>
    </source>
</evidence>
<dbReference type="PANTHER" id="PTHR21248">
    <property type="entry name" value="CARDIOLIPIN SYNTHASE"/>
    <property type="match status" value="1"/>
</dbReference>
<evidence type="ECO:0000259" key="7">
    <source>
        <dbReference type="PROSITE" id="PS50035"/>
    </source>
</evidence>
<dbReference type="GO" id="GO:0030572">
    <property type="term" value="F:phosphatidyltransferase activity"/>
    <property type="evidence" value="ECO:0007669"/>
    <property type="project" value="UniProtKB-ARBA"/>
</dbReference>
<dbReference type="Pfam" id="PF13396">
    <property type="entry name" value="PLDc_N"/>
    <property type="match status" value="1"/>
</dbReference>
<dbReference type="CDD" id="cd09162">
    <property type="entry name" value="PLDc_CLS_unchar1_2"/>
    <property type="match status" value="1"/>
</dbReference>
<comment type="caution">
    <text evidence="8">The sequence shown here is derived from an EMBL/GenBank/DDBJ whole genome shotgun (WGS) entry which is preliminary data.</text>
</comment>
<keyword evidence="3 6" id="KW-0812">Transmembrane</keyword>
<accession>A0A4Q0Y5B3</accession>
<gene>
    <name evidence="8" type="ORF">CRV06_03120</name>
</gene>
<evidence type="ECO:0000256" key="4">
    <source>
        <dbReference type="ARBA" id="ARBA00022989"/>
    </source>
</evidence>
<dbReference type="STRING" id="877500.GCA_000935065_03051"/>
<dbReference type="GO" id="GO:0005886">
    <property type="term" value="C:plasma membrane"/>
    <property type="evidence" value="ECO:0007669"/>
    <property type="project" value="UniProtKB-SubCell"/>
</dbReference>
<dbReference type="Pfam" id="PF13091">
    <property type="entry name" value="PLDc_2"/>
    <property type="match status" value="2"/>
</dbReference>
<dbReference type="SMART" id="SM00155">
    <property type="entry name" value="PLDc"/>
    <property type="match status" value="2"/>
</dbReference>
<evidence type="ECO:0000256" key="3">
    <source>
        <dbReference type="ARBA" id="ARBA00022692"/>
    </source>
</evidence>
<evidence type="ECO:0000256" key="5">
    <source>
        <dbReference type="ARBA" id="ARBA00023136"/>
    </source>
</evidence>
<dbReference type="SUPFAM" id="SSF56024">
    <property type="entry name" value="Phospholipase D/nuclease"/>
    <property type="match status" value="2"/>
</dbReference>
<dbReference type="GO" id="GO:0032049">
    <property type="term" value="P:cardiolipin biosynthetic process"/>
    <property type="evidence" value="ECO:0007669"/>
    <property type="project" value="UniProtKB-ARBA"/>
</dbReference>
<keyword evidence="2" id="KW-1003">Cell membrane</keyword>
<dbReference type="InterPro" id="IPR001736">
    <property type="entry name" value="PLipase_D/transphosphatidylase"/>
</dbReference>
<organism evidence="8 9">
    <name type="scientific">Halarcobacter anaerophilus</name>
    <dbReference type="NCBI Taxonomy" id="877500"/>
    <lineage>
        <taxon>Bacteria</taxon>
        <taxon>Pseudomonadati</taxon>
        <taxon>Campylobacterota</taxon>
        <taxon>Epsilonproteobacteria</taxon>
        <taxon>Campylobacterales</taxon>
        <taxon>Arcobacteraceae</taxon>
        <taxon>Halarcobacter</taxon>
    </lineage>
</organism>
<keyword evidence="9" id="KW-1185">Reference proteome</keyword>
<dbReference type="Gene3D" id="3.30.870.10">
    <property type="entry name" value="Endonuclease Chain A"/>
    <property type="match status" value="2"/>
</dbReference>
<dbReference type="InterPro" id="IPR027379">
    <property type="entry name" value="CLS_N"/>
</dbReference>
<protein>
    <submittedName>
        <fullName evidence="8">Phospholipase</fullName>
    </submittedName>
</protein>
<dbReference type="RefSeq" id="WP_129081313.1">
    <property type="nucleotide sequence ID" value="NZ_CP041070.1"/>
</dbReference>
<evidence type="ECO:0000256" key="2">
    <source>
        <dbReference type="ARBA" id="ARBA00022475"/>
    </source>
</evidence>